<name>I4DLR3_PAPXU</name>
<reference evidence="1" key="1">
    <citation type="journal article" date="2012" name="BMC Biol.">
        <title>Comprehensive microarray-based analysis for stage-specific larval camouflage pattern-associated genes in the swallowtail butterfly, Papilio xuthus.</title>
        <authorList>
            <person name="Futahashi R."/>
            <person name="Shirataki H."/>
            <person name="Narita T."/>
            <person name="Mita K."/>
            <person name="Fujiwara H."/>
        </authorList>
    </citation>
    <scope>NUCLEOTIDE SEQUENCE</scope>
    <source>
        <tissue evidence="1">Epidermis</tissue>
    </source>
</reference>
<protein>
    <submittedName>
        <fullName evidence="1">Uncharacterized protein</fullName>
    </submittedName>
</protein>
<dbReference type="AlphaFoldDB" id="I4DLR3"/>
<proteinExistence type="evidence at transcript level"/>
<dbReference type="EMBL" id="AK402231">
    <property type="protein sequence ID" value="BAM18853.1"/>
    <property type="molecule type" value="mRNA"/>
</dbReference>
<accession>I4DLR3</accession>
<organism evidence="1">
    <name type="scientific">Papilio xuthus</name>
    <name type="common">Asian swallowtail butterfly</name>
    <dbReference type="NCBI Taxonomy" id="66420"/>
    <lineage>
        <taxon>Eukaryota</taxon>
        <taxon>Metazoa</taxon>
        <taxon>Ecdysozoa</taxon>
        <taxon>Arthropoda</taxon>
        <taxon>Hexapoda</taxon>
        <taxon>Insecta</taxon>
        <taxon>Pterygota</taxon>
        <taxon>Neoptera</taxon>
        <taxon>Endopterygota</taxon>
        <taxon>Lepidoptera</taxon>
        <taxon>Glossata</taxon>
        <taxon>Ditrysia</taxon>
        <taxon>Papilionoidea</taxon>
        <taxon>Papilionidae</taxon>
        <taxon>Papilioninae</taxon>
        <taxon>Papilio</taxon>
    </lineage>
</organism>
<sequence>MHLMMQKLSFRSNYLSIYRDQCNTRFFKMILAVQKPNLRFHQNLVKVDLNI</sequence>
<evidence type="ECO:0000313" key="1">
    <source>
        <dbReference type="EMBL" id="BAM18853.1"/>
    </source>
</evidence>